<dbReference type="Pfam" id="PF13343">
    <property type="entry name" value="SBP_bac_6"/>
    <property type="match status" value="1"/>
</dbReference>
<dbReference type="KEGG" id="acad:UA74_26900"/>
<evidence type="ECO:0000313" key="4">
    <source>
        <dbReference type="Proteomes" id="UP000185511"/>
    </source>
</evidence>
<dbReference type="RefSeq" id="WP_075742738.1">
    <property type="nucleotide sequence ID" value="NZ_CP016076.1"/>
</dbReference>
<dbReference type="SUPFAM" id="SSF53850">
    <property type="entry name" value="Periplasmic binding protein-like II"/>
    <property type="match status" value="1"/>
</dbReference>
<dbReference type="PROSITE" id="PS51257">
    <property type="entry name" value="PROKAR_LIPOPROTEIN"/>
    <property type="match status" value="1"/>
</dbReference>
<name>A0AAC9LI99_9PSEU</name>
<reference evidence="4" key="1">
    <citation type="submission" date="2016-06" db="EMBL/GenBank/DDBJ databases">
        <title>Complete genome sequence of Actinoalloteichus fjordicus DSM 46855 (=ADI127-17), type strain of the new species Actinoalloteichus fjordicus.</title>
        <authorList>
            <person name="Ruckert C."/>
            <person name="Nouioui I."/>
            <person name="Willmese J."/>
            <person name="van Wezel G."/>
            <person name="Klenk H.-P."/>
            <person name="Kalinowski J."/>
            <person name="Zotchev S.B."/>
        </authorList>
    </citation>
    <scope>NUCLEOTIDE SEQUENCE [LARGE SCALE GENOMIC DNA]</scope>
    <source>
        <strain evidence="4">ADI127-7</strain>
    </source>
</reference>
<sequence>MRKTRILACVAVAGALVAAGCAPPQFDPVVDSTADVDTSDGLVIDGERIADAELFEAAVEEGRLSLYSGYVENSEKEVIKVFEEDTGISVDLVRLVPNRLSERVLSEQGAGRLGADVVRTSDFDIATRMRDAGVFQPHRVAGYDELDDTVRYFDGDFYRVFNPLYTFAYNTALVDPADAPKSWHDLTDPRWQGELGITQVGAGGSSLTLNRFQEEELGPDFLPALAEQNPRIFDSSSAALESLARGEIPVATAVVSSVNIAASKNAPVNFVIPEEGMAAYDYFVGMTDSAVNTDAAELFLEWNLSKRGQDVFRQIGEFPARGDVEPPEILAQQLPTADSGKIVRIDPEVLIASAEGDQRRWNGLFGYLG</sequence>
<dbReference type="AlphaFoldDB" id="A0AAC9LI99"/>
<feature type="chain" id="PRO_5041994021" evidence="2">
    <location>
        <begin position="19"/>
        <end position="369"/>
    </location>
</feature>
<evidence type="ECO:0000256" key="2">
    <source>
        <dbReference type="SAM" id="SignalP"/>
    </source>
</evidence>
<keyword evidence="1 2" id="KW-0732">Signal</keyword>
<keyword evidence="4" id="KW-1185">Reference proteome</keyword>
<protein>
    <submittedName>
        <fullName evidence="3">ABC-type Fe3+ transport system, periplasmic component</fullName>
    </submittedName>
</protein>
<dbReference type="PANTHER" id="PTHR30006:SF2">
    <property type="entry name" value="ABC TRANSPORTER SUBSTRATE-BINDING PROTEIN"/>
    <property type="match status" value="1"/>
</dbReference>
<evidence type="ECO:0000313" key="3">
    <source>
        <dbReference type="EMBL" id="APU17385.1"/>
    </source>
</evidence>
<dbReference type="Proteomes" id="UP000185511">
    <property type="component" value="Chromosome"/>
</dbReference>
<gene>
    <name evidence="3" type="ORF">UA74_26900</name>
</gene>
<organism evidence="3 4">
    <name type="scientific">Actinoalloteichus fjordicus</name>
    <dbReference type="NCBI Taxonomy" id="1612552"/>
    <lineage>
        <taxon>Bacteria</taxon>
        <taxon>Bacillati</taxon>
        <taxon>Actinomycetota</taxon>
        <taxon>Actinomycetes</taxon>
        <taxon>Pseudonocardiales</taxon>
        <taxon>Pseudonocardiaceae</taxon>
        <taxon>Actinoalloteichus</taxon>
    </lineage>
</organism>
<dbReference type="Gene3D" id="3.40.190.10">
    <property type="entry name" value="Periplasmic binding protein-like II"/>
    <property type="match status" value="2"/>
</dbReference>
<feature type="signal peptide" evidence="2">
    <location>
        <begin position="1"/>
        <end position="18"/>
    </location>
</feature>
<dbReference type="EMBL" id="CP016076">
    <property type="protein sequence ID" value="APU17385.1"/>
    <property type="molecule type" value="Genomic_DNA"/>
</dbReference>
<dbReference type="PANTHER" id="PTHR30006">
    <property type="entry name" value="THIAMINE-BINDING PERIPLASMIC PROTEIN-RELATED"/>
    <property type="match status" value="1"/>
</dbReference>
<evidence type="ECO:0000256" key="1">
    <source>
        <dbReference type="ARBA" id="ARBA00022729"/>
    </source>
</evidence>
<proteinExistence type="predicted"/>
<accession>A0AAC9LI99</accession>